<comment type="subcellular location">
    <subcellularLocation>
        <location evidence="1">Membrane</location>
        <topology evidence="1">Multi-pass membrane protein</topology>
    </subcellularLocation>
</comment>
<dbReference type="PANTHER" id="PTHR23502">
    <property type="entry name" value="MAJOR FACILITATOR SUPERFAMILY"/>
    <property type="match status" value="1"/>
</dbReference>
<feature type="transmembrane region" description="Helical" evidence="7">
    <location>
        <begin position="269"/>
        <end position="293"/>
    </location>
</feature>
<dbReference type="PANTHER" id="PTHR23502:SF68">
    <property type="entry name" value="MULTIDRUG TRANSPORTER, PUTATIVE (AFU_ORTHOLOGUE AFUA_3G01120)-RELATED"/>
    <property type="match status" value="1"/>
</dbReference>
<feature type="transmembrane region" description="Helical" evidence="7">
    <location>
        <begin position="172"/>
        <end position="193"/>
    </location>
</feature>
<evidence type="ECO:0000256" key="4">
    <source>
        <dbReference type="ARBA" id="ARBA00022989"/>
    </source>
</evidence>
<accession>A0A0C3GRW1</accession>
<dbReference type="InterPro" id="IPR020846">
    <property type="entry name" value="MFS_dom"/>
</dbReference>
<feature type="region of interest" description="Disordered" evidence="6">
    <location>
        <begin position="1"/>
        <end position="31"/>
    </location>
</feature>
<evidence type="ECO:0000256" key="6">
    <source>
        <dbReference type="SAM" id="MobiDB-lite"/>
    </source>
</evidence>
<feature type="transmembrane region" description="Helical" evidence="7">
    <location>
        <begin position="83"/>
        <end position="102"/>
    </location>
</feature>
<evidence type="ECO:0000313" key="10">
    <source>
        <dbReference type="Proteomes" id="UP000054321"/>
    </source>
</evidence>
<gene>
    <name evidence="9" type="ORF">OIDMADRAFT_46371</name>
</gene>
<dbReference type="GO" id="GO:0022857">
    <property type="term" value="F:transmembrane transporter activity"/>
    <property type="evidence" value="ECO:0007669"/>
    <property type="project" value="InterPro"/>
</dbReference>
<organism evidence="9 10">
    <name type="scientific">Oidiodendron maius (strain Zn)</name>
    <dbReference type="NCBI Taxonomy" id="913774"/>
    <lineage>
        <taxon>Eukaryota</taxon>
        <taxon>Fungi</taxon>
        <taxon>Dikarya</taxon>
        <taxon>Ascomycota</taxon>
        <taxon>Pezizomycotina</taxon>
        <taxon>Leotiomycetes</taxon>
        <taxon>Leotiomycetes incertae sedis</taxon>
        <taxon>Myxotrichaceae</taxon>
        <taxon>Oidiodendron</taxon>
    </lineage>
</organism>
<dbReference type="AlphaFoldDB" id="A0A0C3GRW1"/>
<evidence type="ECO:0000256" key="3">
    <source>
        <dbReference type="ARBA" id="ARBA00022692"/>
    </source>
</evidence>
<keyword evidence="4 7" id="KW-1133">Transmembrane helix</keyword>
<dbReference type="FunFam" id="1.20.1250.20:FF:000011">
    <property type="entry name" value="MFS multidrug transporter, putative"/>
    <property type="match status" value="1"/>
</dbReference>
<evidence type="ECO:0000313" key="9">
    <source>
        <dbReference type="EMBL" id="KIM93191.1"/>
    </source>
</evidence>
<evidence type="ECO:0000256" key="7">
    <source>
        <dbReference type="SAM" id="Phobius"/>
    </source>
</evidence>
<reference evidence="10" key="2">
    <citation type="submission" date="2015-01" db="EMBL/GenBank/DDBJ databases">
        <title>Evolutionary Origins and Diversification of the Mycorrhizal Mutualists.</title>
        <authorList>
            <consortium name="DOE Joint Genome Institute"/>
            <consortium name="Mycorrhizal Genomics Consortium"/>
            <person name="Kohler A."/>
            <person name="Kuo A."/>
            <person name="Nagy L.G."/>
            <person name="Floudas D."/>
            <person name="Copeland A."/>
            <person name="Barry K.W."/>
            <person name="Cichocki N."/>
            <person name="Veneault-Fourrey C."/>
            <person name="LaButti K."/>
            <person name="Lindquist E.A."/>
            <person name="Lipzen A."/>
            <person name="Lundell T."/>
            <person name="Morin E."/>
            <person name="Murat C."/>
            <person name="Riley R."/>
            <person name="Ohm R."/>
            <person name="Sun H."/>
            <person name="Tunlid A."/>
            <person name="Henrissat B."/>
            <person name="Grigoriev I.V."/>
            <person name="Hibbett D.S."/>
            <person name="Martin F."/>
        </authorList>
    </citation>
    <scope>NUCLEOTIDE SEQUENCE [LARGE SCALE GENOMIC DNA]</scope>
    <source>
        <strain evidence="10">Zn</strain>
    </source>
</reference>
<proteinExistence type="inferred from homology"/>
<dbReference type="EMBL" id="KN832898">
    <property type="protein sequence ID" value="KIM93191.1"/>
    <property type="molecule type" value="Genomic_DNA"/>
</dbReference>
<sequence length="481" mass="51504">MKGDPEVEDVLPCENSIDPNEVDWDGPHDPHNPRNWSVRRRALIVGIVTSIVFSTCLASSAIAPAVPQVLDEFGVDSPKIGTLVVTIELMGTAVGPLILAPISEIRGRRIVYNIANLGFCAFSAGCALTPTIAGLVAMRFLQGCAASCSVNNAGGTIADVVPTHRRGAVMSLFSMGFLLGPVIGPIVGSYLASAAGWRWIFWLLLIFTGSLGSIFAIVCPETYEPVLLEWKAGMLRKETGNSELYSKGSRPLPGGVILKRAIIRPLKMLSLSPLIMGLSLYIAAVYGFAYLLLSTFSIVFKEQYHYSGGNLGLAYLGLAGGMLLSLGLAGVVSDRIFMRLSKKHGEEKPEYHLESLVYGAIAIPIGFVIYGWTAEKALPSVVPIVATSFVGFGVMFTFIPIQVYMTIAYTKYAASAIAASSVLRSIAGALVPLAGIPLYDRLGLGWGNSLLAFVSLGLGGLPLLFCRYGEGWRKRFTIELD</sequence>
<dbReference type="Gene3D" id="1.20.1250.20">
    <property type="entry name" value="MFS general substrate transporter like domains"/>
    <property type="match status" value="1"/>
</dbReference>
<dbReference type="STRING" id="913774.A0A0C3GRW1"/>
<reference evidence="9 10" key="1">
    <citation type="submission" date="2014-04" db="EMBL/GenBank/DDBJ databases">
        <authorList>
            <consortium name="DOE Joint Genome Institute"/>
            <person name="Kuo A."/>
            <person name="Martino E."/>
            <person name="Perotto S."/>
            <person name="Kohler A."/>
            <person name="Nagy L.G."/>
            <person name="Floudas D."/>
            <person name="Copeland A."/>
            <person name="Barry K.W."/>
            <person name="Cichocki N."/>
            <person name="Veneault-Fourrey C."/>
            <person name="LaButti K."/>
            <person name="Lindquist E.A."/>
            <person name="Lipzen A."/>
            <person name="Lundell T."/>
            <person name="Morin E."/>
            <person name="Murat C."/>
            <person name="Sun H."/>
            <person name="Tunlid A."/>
            <person name="Henrissat B."/>
            <person name="Grigoriev I.V."/>
            <person name="Hibbett D.S."/>
            <person name="Martin F."/>
            <person name="Nordberg H.P."/>
            <person name="Cantor M.N."/>
            <person name="Hua S.X."/>
        </authorList>
    </citation>
    <scope>NUCLEOTIDE SEQUENCE [LARGE SCALE GENOMIC DNA]</scope>
    <source>
        <strain evidence="9 10">Zn</strain>
    </source>
</reference>
<dbReference type="OrthoDB" id="5296287at2759"/>
<dbReference type="HOGENOM" id="CLU_008455_1_2_1"/>
<feature type="transmembrane region" description="Helical" evidence="7">
    <location>
        <begin position="42"/>
        <end position="63"/>
    </location>
</feature>
<feature type="transmembrane region" description="Helical" evidence="7">
    <location>
        <begin position="353"/>
        <end position="372"/>
    </location>
</feature>
<feature type="domain" description="Major facilitator superfamily (MFS) profile" evidence="8">
    <location>
        <begin position="44"/>
        <end position="472"/>
    </location>
</feature>
<feature type="transmembrane region" description="Helical" evidence="7">
    <location>
        <begin position="445"/>
        <end position="466"/>
    </location>
</feature>
<keyword evidence="10" id="KW-1185">Reference proteome</keyword>
<dbReference type="InterPro" id="IPR036259">
    <property type="entry name" value="MFS_trans_sf"/>
</dbReference>
<dbReference type="Pfam" id="PF07690">
    <property type="entry name" value="MFS_1"/>
    <property type="match status" value="1"/>
</dbReference>
<name>A0A0C3GRW1_OIDMZ</name>
<dbReference type="PROSITE" id="PS50850">
    <property type="entry name" value="MFS"/>
    <property type="match status" value="1"/>
</dbReference>
<dbReference type="InParanoid" id="A0A0C3GRW1"/>
<evidence type="ECO:0000256" key="2">
    <source>
        <dbReference type="ARBA" id="ARBA00008335"/>
    </source>
</evidence>
<evidence type="ECO:0000256" key="5">
    <source>
        <dbReference type="ARBA" id="ARBA00023136"/>
    </source>
</evidence>
<dbReference type="SUPFAM" id="SSF103473">
    <property type="entry name" value="MFS general substrate transporter"/>
    <property type="match status" value="1"/>
</dbReference>
<dbReference type="CDD" id="cd17323">
    <property type="entry name" value="MFS_Tpo1_MDR_like"/>
    <property type="match status" value="1"/>
</dbReference>
<dbReference type="InterPro" id="IPR011701">
    <property type="entry name" value="MFS"/>
</dbReference>
<feature type="transmembrane region" description="Helical" evidence="7">
    <location>
        <begin position="384"/>
        <end position="404"/>
    </location>
</feature>
<keyword evidence="5 7" id="KW-0472">Membrane</keyword>
<feature type="transmembrane region" description="Helical" evidence="7">
    <location>
        <begin position="199"/>
        <end position="219"/>
    </location>
</feature>
<dbReference type="GO" id="GO:0016020">
    <property type="term" value="C:membrane"/>
    <property type="evidence" value="ECO:0007669"/>
    <property type="project" value="UniProtKB-SubCell"/>
</dbReference>
<comment type="similarity">
    <text evidence="2">Belongs to the major facilitator superfamily.</text>
</comment>
<keyword evidence="3 7" id="KW-0812">Transmembrane</keyword>
<evidence type="ECO:0000256" key="1">
    <source>
        <dbReference type="ARBA" id="ARBA00004141"/>
    </source>
</evidence>
<feature type="transmembrane region" description="Helical" evidence="7">
    <location>
        <begin position="313"/>
        <end position="332"/>
    </location>
</feature>
<protein>
    <recommendedName>
        <fullName evidence="8">Major facilitator superfamily (MFS) profile domain-containing protein</fullName>
    </recommendedName>
</protein>
<dbReference type="Proteomes" id="UP000054321">
    <property type="component" value="Unassembled WGS sequence"/>
</dbReference>
<feature type="compositionally biased region" description="Acidic residues" evidence="6">
    <location>
        <begin position="1"/>
        <end position="11"/>
    </location>
</feature>
<evidence type="ECO:0000259" key="8">
    <source>
        <dbReference type="PROSITE" id="PS50850"/>
    </source>
</evidence>